<dbReference type="Proteomes" id="UP000298652">
    <property type="component" value="Chromosome 1"/>
</dbReference>
<organism evidence="3 4">
    <name type="scientific">Setaria viridis</name>
    <name type="common">Green bristlegrass</name>
    <name type="synonym">Setaria italica subsp. viridis</name>
    <dbReference type="NCBI Taxonomy" id="4556"/>
    <lineage>
        <taxon>Eukaryota</taxon>
        <taxon>Viridiplantae</taxon>
        <taxon>Streptophyta</taxon>
        <taxon>Embryophyta</taxon>
        <taxon>Tracheophyta</taxon>
        <taxon>Spermatophyta</taxon>
        <taxon>Magnoliopsida</taxon>
        <taxon>Liliopsida</taxon>
        <taxon>Poales</taxon>
        <taxon>Poaceae</taxon>
        <taxon>PACMAD clade</taxon>
        <taxon>Panicoideae</taxon>
        <taxon>Panicodae</taxon>
        <taxon>Paniceae</taxon>
        <taxon>Cenchrinae</taxon>
        <taxon>Setaria</taxon>
    </lineage>
</organism>
<keyword evidence="4" id="KW-1185">Reference proteome</keyword>
<dbReference type="AlphaFoldDB" id="A0A4U6WNQ9"/>
<name>A0A4U6WNQ9_SETVI</name>
<evidence type="ECO:0000313" key="4">
    <source>
        <dbReference type="Proteomes" id="UP000298652"/>
    </source>
</evidence>
<evidence type="ECO:0000256" key="1">
    <source>
        <dbReference type="SAM" id="Phobius"/>
    </source>
</evidence>
<sequence length="128" mass="14139">MLLLCLIVSLTNLRAHSLQSRKTLVPIRNNAKNKGGLLFTDLNLPATGIDLSLNLGLNSSSFSSNINGETMFPAHQEPSVFNSGRVACLRPIRAPFVSGLCAALLGIFFIFLFFYFAEIYSRMEKLQI</sequence>
<evidence type="ECO:0008006" key="5">
    <source>
        <dbReference type="Google" id="ProtNLM"/>
    </source>
</evidence>
<accession>A0A4U6WNQ9</accession>
<keyword evidence="2" id="KW-0732">Signal</keyword>
<evidence type="ECO:0000313" key="3">
    <source>
        <dbReference type="EMBL" id="TKW40307.1"/>
    </source>
</evidence>
<keyword evidence="1" id="KW-0812">Transmembrane</keyword>
<proteinExistence type="predicted"/>
<feature type="chain" id="PRO_5020310229" description="Legume lectin domain-containing protein" evidence="2">
    <location>
        <begin position="18"/>
        <end position="128"/>
    </location>
</feature>
<dbReference type="EMBL" id="CM016552">
    <property type="protein sequence ID" value="TKW40307.1"/>
    <property type="molecule type" value="Genomic_DNA"/>
</dbReference>
<gene>
    <name evidence="3" type="ORF">SEVIR_1G237410v2</name>
</gene>
<feature type="signal peptide" evidence="2">
    <location>
        <begin position="1"/>
        <end position="17"/>
    </location>
</feature>
<keyword evidence="1" id="KW-1133">Transmembrane helix</keyword>
<feature type="transmembrane region" description="Helical" evidence="1">
    <location>
        <begin position="96"/>
        <end position="117"/>
    </location>
</feature>
<evidence type="ECO:0000256" key="2">
    <source>
        <dbReference type="SAM" id="SignalP"/>
    </source>
</evidence>
<protein>
    <recommendedName>
        <fullName evidence="5">Legume lectin domain-containing protein</fullName>
    </recommendedName>
</protein>
<reference evidence="3" key="1">
    <citation type="submission" date="2019-03" db="EMBL/GenBank/DDBJ databases">
        <title>WGS assembly of Setaria viridis.</title>
        <authorList>
            <person name="Huang P."/>
            <person name="Jenkins J."/>
            <person name="Grimwood J."/>
            <person name="Barry K."/>
            <person name="Healey A."/>
            <person name="Mamidi S."/>
            <person name="Sreedasyam A."/>
            <person name="Shu S."/>
            <person name="Feldman M."/>
            <person name="Wu J."/>
            <person name="Yu Y."/>
            <person name="Chen C."/>
            <person name="Johnson J."/>
            <person name="Rokhsar D."/>
            <person name="Baxter I."/>
            <person name="Schmutz J."/>
            <person name="Brutnell T."/>
            <person name="Kellogg E."/>
        </authorList>
    </citation>
    <scope>NUCLEOTIDE SEQUENCE [LARGE SCALE GENOMIC DNA]</scope>
</reference>
<keyword evidence="1" id="KW-0472">Membrane</keyword>
<dbReference type="Gramene" id="TKW40307">
    <property type="protein sequence ID" value="TKW40307"/>
    <property type="gene ID" value="SEVIR_1G237410v2"/>
</dbReference>